<dbReference type="Proteomes" id="UP001606301">
    <property type="component" value="Unassembled WGS sequence"/>
</dbReference>
<sequence>MPSFSPSQFRRVVQASAAYDLVVTAPFATPWTFAIAFGHLSAANQALGGQPLPAFAPMQMLFALLMGSVVMVWSVLRLRGPAAQLGRYDAVARALFSLWMAWAWTQTGEPVLLLFLLPEASWAVVQAWRVTGVEHSARGNRAFGALLE</sequence>
<organism evidence="2 3">
    <name type="scientific">Pelomonas margarita</name>
    <dbReference type="NCBI Taxonomy" id="3299031"/>
    <lineage>
        <taxon>Bacteria</taxon>
        <taxon>Pseudomonadati</taxon>
        <taxon>Pseudomonadota</taxon>
        <taxon>Betaproteobacteria</taxon>
        <taxon>Burkholderiales</taxon>
        <taxon>Sphaerotilaceae</taxon>
        <taxon>Roseateles</taxon>
    </lineage>
</organism>
<feature type="transmembrane region" description="Helical" evidence="1">
    <location>
        <begin position="54"/>
        <end position="76"/>
    </location>
</feature>
<keyword evidence="1" id="KW-0812">Transmembrane</keyword>
<keyword evidence="1" id="KW-0472">Membrane</keyword>
<evidence type="ECO:0000313" key="2">
    <source>
        <dbReference type="EMBL" id="MFG6442447.1"/>
    </source>
</evidence>
<evidence type="ECO:0000313" key="3">
    <source>
        <dbReference type="Proteomes" id="UP001606301"/>
    </source>
</evidence>
<protein>
    <recommendedName>
        <fullName evidence="4">MFS transporter</fullName>
    </recommendedName>
</protein>
<gene>
    <name evidence="2" type="ORF">ACG0Z3_17310</name>
</gene>
<keyword evidence="3" id="KW-1185">Reference proteome</keyword>
<name>A0ABW7FMB0_9BURK</name>
<evidence type="ECO:0008006" key="4">
    <source>
        <dbReference type="Google" id="ProtNLM"/>
    </source>
</evidence>
<dbReference type="RefSeq" id="WP_394399704.1">
    <property type="nucleotide sequence ID" value="NZ_JBIGHW010000010.1"/>
</dbReference>
<feature type="transmembrane region" description="Helical" evidence="1">
    <location>
        <begin position="21"/>
        <end position="42"/>
    </location>
</feature>
<dbReference type="EMBL" id="JBIGHW010000010">
    <property type="protein sequence ID" value="MFG6442447.1"/>
    <property type="molecule type" value="Genomic_DNA"/>
</dbReference>
<proteinExistence type="predicted"/>
<comment type="caution">
    <text evidence="2">The sequence shown here is derived from an EMBL/GenBank/DDBJ whole genome shotgun (WGS) entry which is preliminary data.</text>
</comment>
<evidence type="ECO:0000256" key="1">
    <source>
        <dbReference type="SAM" id="Phobius"/>
    </source>
</evidence>
<accession>A0ABW7FMB0</accession>
<keyword evidence="1" id="KW-1133">Transmembrane helix</keyword>
<reference evidence="2 3" key="1">
    <citation type="submission" date="2024-08" db="EMBL/GenBank/DDBJ databases">
        <authorList>
            <person name="Lu H."/>
        </authorList>
    </citation>
    <scope>NUCLEOTIDE SEQUENCE [LARGE SCALE GENOMIC DNA]</scope>
    <source>
        <strain evidence="2 3">LKC17W</strain>
    </source>
</reference>